<gene>
    <name evidence="6" type="ORF">J2S90_002050</name>
    <name evidence="7" type="ORF">J2S93_002718</name>
</gene>
<dbReference type="Proteomes" id="UP001230951">
    <property type="component" value="Unassembled WGS sequence"/>
</dbReference>
<dbReference type="RefSeq" id="WP_306961026.1">
    <property type="nucleotide sequence ID" value="NZ_JAUSRG010000004.1"/>
</dbReference>
<dbReference type="EMBL" id="JAUSTF010000005">
    <property type="protein sequence ID" value="MDQ0181287.1"/>
    <property type="molecule type" value="Genomic_DNA"/>
</dbReference>
<feature type="domain" description="Glycosyltransferase 2-like" evidence="5">
    <location>
        <begin position="17"/>
        <end position="127"/>
    </location>
</feature>
<name>A0AAW8DGR0_9MICC</name>
<dbReference type="SUPFAM" id="SSF53448">
    <property type="entry name" value="Nucleotide-diphospho-sugar transferases"/>
    <property type="match status" value="1"/>
</dbReference>
<comment type="pathway">
    <text evidence="1">Cell wall biogenesis; cell wall polysaccharide biosynthesis.</text>
</comment>
<evidence type="ECO:0000256" key="3">
    <source>
        <dbReference type="ARBA" id="ARBA00022676"/>
    </source>
</evidence>
<evidence type="ECO:0000313" key="8">
    <source>
        <dbReference type="Proteomes" id="UP001230951"/>
    </source>
</evidence>
<comment type="similarity">
    <text evidence="2">Belongs to the glycosyltransferase 2 family.</text>
</comment>
<keyword evidence="3 6" id="KW-0328">Glycosyltransferase</keyword>
<organism evidence="6 9">
    <name type="scientific">Arthrobacter bambusae</name>
    <dbReference type="NCBI Taxonomy" id="1338426"/>
    <lineage>
        <taxon>Bacteria</taxon>
        <taxon>Bacillati</taxon>
        <taxon>Actinomycetota</taxon>
        <taxon>Actinomycetes</taxon>
        <taxon>Micrococcales</taxon>
        <taxon>Micrococcaceae</taxon>
        <taxon>Arthrobacter</taxon>
    </lineage>
</organism>
<dbReference type="InterPro" id="IPR029044">
    <property type="entry name" value="Nucleotide-diphossugar_trans"/>
</dbReference>
<evidence type="ECO:0000259" key="5">
    <source>
        <dbReference type="Pfam" id="PF00535"/>
    </source>
</evidence>
<dbReference type="InterPro" id="IPR001173">
    <property type="entry name" value="Glyco_trans_2-like"/>
</dbReference>
<proteinExistence type="inferred from homology"/>
<accession>A0AAW8DGR0</accession>
<dbReference type="PANTHER" id="PTHR43179:SF12">
    <property type="entry name" value="GALACTOFURANOSYLTRANSFERASE GLFT2"/>
    <property type="match status" value="1"/>
</dbReference>
<keyword evidence="8" id="KW-1185">Reference proteome</keyword>
<evidence type="ECO:0000313" key="7">
    <source>
        <dbReference type="EMBL" id="MDQ0181287.1"/>
    </source>
</evidence>
<evidence type="ECO:0000256" key="2">
    <source>
        <dbReference type="ARBA" id="ARBA00006739"/>
    </source>
</evidence>
<reference evidence="6 8" key="1">
    <citation type="submission" date="2023-07" db="EMBL/GenBank/DDBJ databases">
        <title>Sorghum-associated microbial communities from plants grown in Nebraska, USA.</title>
        <authorList>
            <person name="Schachtman D."/>
        </authorList>
    </citation>
    <scope>NUCLEOTIDE SEQUENCE</scope>
    <source>
        <strain evidence="6">DS1006</strain>
        <strain evidence="7 8">DS1016</strain>
    </source>
</reference>
<evidence type="ECO:0000313" key="6">
    <source>
        <dbReference type="EMBL" id="MDP9905091.1"/>
    </source>
</evidence>
<dbReference type="AlphaFoldDB" id="A0AAW8DGR0"/>
<evidence type="ECO:0000256" key="4">
    <source>
        <dbReference type="ARBA" id="ARBA00022679"/>
    </source>
</evidence>
<protein>
    <submittedName>
        <fullName evidence="6">Rhamnosyltransferase</fullName>
        <ecNumber evidence="6">2.4.1.-</ecNumber>
    </submittedName>
</protein>
<comment type="caution">
    <text evidence="6">The sequence shown here is derived from an EMBL/GenBank/DDBJ whole genome shotgun (WGS) entry which is preliminary data.</text>
</comment>
<dbReference type="EC" id="2.4.1.-" evidence="6"/>
<dbReference type="Pfam" id="PF00535">
    <property type="entry name" value="Glycos_transf_2"/>
    <property type="match status" value="1"/>
</dbReference>
<evidence type="ECO:0000313" key="9">
    <source>
        <dbReference type="Proteomes" id="UP001242995"/>
    </source>
</evidence>
<dbReference type="Gene3D" id="3.90.550.10">
    <property type="entry name" value="Spore Coat Polysaccharide Biosynthesis Protein SpsA, Chain A"/>
    <property type="match status" value="1"/>
</dbReference>
<sequence length="304" mass="32782">MPPEIDPSKRLNNVAAVVTAYRPTSHLVRNVSSLLGQLTTVVVVDDGGGPGFDRIFEDAADAGAMVLRLEENSGIASALNAGIDLARKAPIDYIITVDQDSLLTAEYVHRLVEAAQSAEAAGITPGLVSPARIHGNPVKKAGSKSGIQLGREPIQSGLLIPVSTLDAIGNFWDGLFIDLVDTEYYFRALDAGLPTVLADAEFDHSLGTLVDANILGRDIKLQDRPLKVRIAASWRYYYIFRNRILVGRRYVKAHPGWVASGLFLDMRHLVFVSVLAPGRAARLQSALRGTIDGLRGRSGRAHLG</sequence>
<dbReference type="PANTHER" id="PTHR43179">
    <property type="entry name" value="RHAMNOSYLTRANSFERASE WBBL"/>
    <property type="match status" value="1"/>
</dbReference>
<dbReference type="GO" id="GO:0016757">
    <property type="term" value="F:glycosyltransferase activity"/>
    <property type="evidence" value="ECO:0007669"/>
    <property type="project" value="UniProtKB-KW"/>
</dbReference>
<dbReference type="EMBL" id="JAUSRG010000004">
    <property type="protein sequence ID" value="MDP9905091.1"/>
    <property type="molecule type" value="Genomic_DNA"/>
</dbReference>
<dbReference type="Proteomes" id="UP001242995">
    <property type="component" value="Unassembled WGS sequence"/>
</dbReference>
<evidence type="ECO:0000256" key="1">
    <source>
        <dbReference type="ARBA" id="ARBA00004776"/>
    </source>
</evidence>
<keyword evidence="4 6" id="KW-0808">Transferase</keyword>